<dbReference type="STRING" id="314283.MED297_06828"/>
<proteinExistence type="predicted"/>
<accession>A4BF62</accession>
<evidence type="ECO:0000313" key="2">
    <source>
        <dbReference type="EMBL" id="EAR09175.1"/>
    </source>
</evidence>
<keyword evidence="3" id="KW-1185">Reference proteome</keyword>
<reference evidence="2 3" key="1">
    <citation type="submission" date="2006-02" db="EMBL/GenBank/DDBJ databases">
        <authorList>
            <person name="Pinhassi J."/>
            <person name="Pedros-Alio C."/>
            <person name="Ferriera S."/>
            <person name="Johnson J."/>
            <person name="Kravitz S."/>
            <person name="Halpern A."/>
            <person name="Remington K."/>
            <person name="Beeson K."/>
            <person name="Tran B."/>
            <person name="Rogers Y.-H."/>
            <person name="Friedman R."/>
            <person name="Venter J.C."/>
        </authorList>
    </citation>
    <scope>NUCLEOTIDE SEQUENCE [LARGE SCALE GENOMIC DNA]</scope>
    <source>
        <strain evidence="2 3">MED297</strain>
    </source>
</reference>
<comment type="caution">
    <text evidence="2">The sequence shown here is derived from an EMBL/GenBank/DDBJ whole genome shotgun (WGS) entry which is preliminary data.</text>
</comment>
<feature type="transmembrane region" description="Helical" evidence="1">
    <location>
        <begin position="6"/>
        <end position="23"/>
    </location>
</feature>
<feature type="transmembrane region" description="Helical" evidence="1">
    <location>
        <begin position="211"/>
        <end position="229"/>
    </location>
</feature>
<keyword evidence="1" id="KW-0472">Membrane</keyword>
<dbReference type="EMBL" id="AAOE01000012">
    <property type="protein sequence ID" value="EAR09175.1"/>
    <property type="molecule type" value="Genomic_DNA"/>
</dbReference>
<feature type="transmembrane region" description="Helical" evidence="1">
    <location>
        <begin position="77"/>
        <end position="94"/>
    </location>
</feature>
<sequence>MTFTIVLQAFIVPLIAVFLAALVRHYWPLLIAAAFWGISLWVKGPTLEAMDSVAMAFTLSSVLALTQSVVSRERQRLFAIGQLVLLVLLSVWQVKNFAASLPVISWVIQFAFLLIVWALSTFRRWDESPKAGWQRYELGALFWILPAGYVAILSPIAGSLLVGQISGLIAVFGLLVWGLQGRQQVSSAQLGLLVATPTLFIAQMAWHYVEIPWTSLSLGLLGWLPLLWPGLQRAPWWLKLVLAAVLFGAALAIGLTLEWPEQSLY</sequence>
<name>A4BF62_9GAMM</name>
<dbReference type="Proteomes" id="UP000005953">
    <property type="component" value="Unassembled WGS sequence"/>
</dbReference>
<protein>
    <submittedName>
        <fullName evidence="2">Uncharacterized protein</fullName>
    </submittedName>
</protein>
<feature type="transmembrane region" description="Helical" evidence="1">
    <location>
        <begin position="140"/>
        <end position="157"/>
    </location>
</feature>
<dbReference type="RefSeq" id="WP_008045252.1">
    <property type="nucleotide sequence ID" value="NZ_CH724152.1"/>
</dbReference>
<evidence type="ECO:0000313" key="3">
    <source>
        <dbReference type="Proteomes" id="UP000005953"/>
    </source>
</evidence>
<feature type="transmembrane region" description="Helical" evidence="1">
    <location>
        <begin position="53"/>
        <end position="70"/>
    </location>
</feature>
<dbReference type="HOGENOM" id="CLU_1140692_0_0_6"/>
<feature type="transmembrane region" description="Helical" evidence="1">
    <location>
        <begin position="187"/>
        <end position="205"/>
    </location>
</feature>
<organism evidence="2 3">
    <name type="scientific">Reinekea blandensis MED297</name>
    <dbReference type="NCBI Taxonomy" id="314283"/>
    <lineage>
        <taxon>Bacteria</taxon>
        <taxon>Pseudomonadati</taxon>
        <taxon>Pseudomonadota</taxon>
        <taxon>Gammaproteobacteria</taxon>
        <taxon>Oceanospirillales</taxon>
        <taxon>Saccharospirillaceae</taxon>
        <taxon>Reinekea</taxon>
    </lineage>
</organism>
<feature type="transmembrane region" description="Helical" evidence="1">
    <location>
        <begin position="163"/>
        <end position="180"/>
    </location>
</feature>
<feature type="transmembrane region" description="Helical" evidence="1">
    <location>
        <begin position="236"/>
        <end position="257"/>
    </location>
</feature>
<evidence type="ECO:0000256" key="1">
    <source>
        <dbReference type="SAM" id="Phobius"/>
    </source>
</evidence>
<keyword evidence="1" id="KW-1133">Transmembrane helix</keyword>
<feature type="transmembrane region" description="Helical" evidence="1">
    <location>
        <begin position="100"/>
        <end position="119"/>
    </location>
</feature>
<keyword evidence="1" id="KW-0812">Transmembrane</keyword>
<dbReference type="AlphaFoldDB" id="A4BF62"/>
<gene>
    <name evidence="2" type="ORF">MED297_06828</name>
</gene>